<reference evidence="4" key="1">
    <citation type="journal article" date="2019" name="Int. J. Syst. Evol. Microbiol.">
        <title>The Global Catalogue of Microorganisms (GCM) 10K type strain sequencing project: providing services to taxonomists for standard genome sequencing and annotation.</title>
        <authorList>
            <consortium name="The Broad Institute Genomics Platform"/>
            <consortium name="The Broad Institute Genome Sequencing Center for Infectious Disease"/>
            <person name="Wu L."/>
            <person name="Ma J."/>
        </authorList>
    </citation>
    <scope>NUCLEOTIDE SEQUENCE [LARGE SCALE GENOMIC DNA]</scope>
    <source>
        <strain evidence="4">CGMCC 4.7349</strain>
    </source>
</reference>
<dbReference type="Proteomes" id="UP000656881">
    <property type="component" value="Unassembled WGS sequence"/>
</dbReference>
<gene>
    <name evidence="3" type="ORF">GCM10012286_07430</name>
</gene>
<dbReference type="EMBL" id="BMNG01000001">
    <property type="protein sequence ID" value="GGO35989.1"/>
    <property type="molecule type" value="Genomic_DNA"/>
</dbReference>
<evidence type="ECO:0000256" key="2">
    <source>
        <dbReference type="SAM" id="Phobius"/>
    </source>
</evidence>
<evidence type="ECO:0008006" key="5">
    <source>
        <dbReference type="Google" id="ProtNLM"/>
    </source>
</evidence>
<name>A0ABQ2LIW9_9ACTN</name>
<feature type="compositionally biased region" description="Gly residues" evidence="1">
    <location>
        <begin position="125"/>
        <end position="135"/>
    </location>
</feature>
<keyword evidence="2" id="KW-0472">Membrane</keyword>
<protein>
    <recommendedName>
        <fullName evidence="5">Integral membrane protein</fullName>
    </recommendedName>
</protein>
<accession>A0ABQ2LIW9</accession>
<feature type="compositionally biased region" description="Gly residues" evidence="1">
    <location>
        <begin position="253"/>
        <end position="274"/>
    </location>
</feature>
<evidence type="ECO:0000256" key="1">
    <source>
        <dbReference type="SAM" id="MobiDB-lite"/>
    </source>
</evidence>
<keyword evidence="2" id="KW-1133">Transmembrane helix</keyword>
<comment type="caution">
    <text evidence="3">The sequence shown here is derived from an EMBL/GenBank/DDBJ whole genome shotgun (WGS) entry which is preliminary data.</text>
</comment>
<feature type="compositionally biased region" description="Gly residues" evidence="1">
    <location>
        <begin position="168"/>
        <end position="184"/>
    </location>
</feature>
<keyword evidence="4" id="KW-1185">Reference proteome</keyword>
<feature type="region of interest" description="Disordered" evidence="1">
    <location>
        <begin position="37"/>
        <end position="189"/>
    </location>
</feature>
<feature type="transmembrane region" description="Helical" evidence="2">
    <location>
        <begin position="204"/>
        <end position="230"/>
    </location>
</feature>
<sequence>MPSFIAELPGPPNRAAELYQGEDAHLMPDRSLRLPLPFAYEPSRTQGSTRDGRVGSPLLRDGGGQPSSPPRDSGGSSGASGAGGSSGSGGSSGNNGSSDDNPFAPPPEGTPERPWQPRRPKSGQGSDGNGDNGGDGGRDDSPWGSQWSDRQPGRSSDGGFGERPRGQGPEGSGSGGSGGSGGGMRWDPTDPAQRRARYALLSGMWAFFFALFGWQYVALLLGALGLHWAISALRAKPRLADPTAPVPAAAQGAAGGAPASGGAAGAGASNGSGRGSRPQTTAAISGLVTASLALVMVLATFAAQLIYRDYYTCRDDALTTTSRQSCEDLLPKQLRPLLTDRD</sequence>
<evidence type="ECO:0000313" key="3">
    <source>
        <dbReference type="EMBL" id="GGO35989.1"/>
    </source>
</evidence>
<keyword evidence="2" id="KW-0812">Transmembrane</keyword>
<feature type="compositionally biased region" description="Gly residues" evidence="1">
    <location>
        <begin position="75"/>
        <end position="93"/>
    </location>
</feature>
<organism evidence="3 4">
    <name type="scientific">Streptomyces lasiicapitis</name>
    <dbReference type="NCBI Taxonomy" id="1923961"/>
    <lineage>
        <taxon>Bacteria</taxon>
        <taxon>Bacillati</taxon>
        <taxon>Actinomycetota</taxon>
        <taxon>Actinomycetes</taxon>
        <taxon>Kitasatosporales</taxon>
        <taxon>Streptomycetaceae</taxon>
        <taxon>Streptomyces</taxon>
    </lineage>
</organism>
<feature type="transmembrane region" description="Helical" evidence="2">
    <location>
        <begin position="282"/>
        <end position="307"/>
    </location>
</feature>
<feature type="region of interest" description="Disordered" evidence="1">
    <location>
        <begin position="242"/>
        <end position="277"/>
    </location>
</feature>
<proteinExistence type="predicted"/>
<evidence type="ECO:0000313" key="4">
    <source>
        <dbReference type="Proteomes" id="UP000656881"/>
    </source>
</evidence>